<dbReference type="InterPro" id="IPR036078">
    <property type="entry name" value="Spo11/TopoVI_A_sf"/>
</dbReference>
<feature type="repeat" description="PPR" evidence="4">
    <location>
        <begin position="330"/>
        <end position="364"/>
    </location>
</feature>
<dbReference type="GO" id="GO:0009451">
    <property type="term" value="P:RNA modification"/>
    <property type="evidence" value="ECO:0007669"/>
    <property type="project" value="InterPro"/>
</dbReference>
<dbReference type="GO" id="GO:0003918">
    <property type="term" value="F:DNA topoisomerase type II (double strand cut, ATP-hydrolyzing) activity"/>
    <property type="evidence" value="ECO:0007669"/>
    <property type="project" value="InterPro"/>
</dbReference>
<dbReference type="Pfam" id="PF13041">
    <property type="entry name" value="PPR_2"/>
    <property type="match status" value="1"/>
</dbReference>
<keyword evidence="7" id="KW-1185">Reference proteome</keyword>
<dbReference type="InterPro" id="IPR034136">
    <property type="entry name" value="TOPRIM_Topo6A/Spo11"/>
</dbReference>
<feature type="repeat" description="PPR" evidence="4">
    <location>
        <begin position="626"/>
        <end position="660"/>
    </location>
</feature>
<dbReference type="EMBL" id="LEKV01001499">
    <property type="protein sequence ID" value="KVI07648.1"/>
    <property type="molecule type" value="Genomic_DNA"/>
</dbReference>
<dbReference type="CDD" id="cd00223">
    <property type="entry name" value="TOPRIM_TopoIIB_SPO"/>
    <property type="match status" value="1"/>
</dbReference>
<evidence type="ECO:0000256" key="1">
    <source>
        <dbReference type="ARBA" id="ARBA00004123"/>
    </source>
</evidence>
<feature type="domain" description="Topoisomerase 6 subunit A/Spo11 TOPRIM" evidence="5">
    <location>
        <begin position="144"/>
        <end position="276"/>
    </location>
</feature>
<reference evidence="6 7" key="1">
    <citation type="journal article" date="2016" name="Sci. Rep.">
        <title>The genome sequence of the outbreeding globe artichoke constructed de novo incorporating a phase-aware low-pass sequencing strategy of F1 progeny.</title>
        <authorList>
            <person name="Scaglione D."/>
            <person name="Reyes-Chin-Wo S."/>
            <person name="Acquadro A."/>
            <person name="Froenicke L."/>
            <person name="Portis E."/>
            <person name="Beitel C."/>
            <person name="Tirone M."/>
            <person name="Mauro R."/>
            <person name="Lo Monaco A."/>
            <person name="Mauromicale G."/>
            <person name="Faccioli P."/>
            <person name="Cattivelli L."/>
            <person name="Rieseberg L."/>
            <person name="Michelmore R."/>
            <person name="Lanteri S."/>
        </authorList>
    </citation>
    <scope>NUCLEOTIDE SEQUENCE [LARGE SCALE GENOMIC DNA]</scope>
    <source>
        <strain evidence="6">2C</strain>
    </source>
</reference>
<feature type="domain" description="Topoisomerase 6 subunit A/Spo11 TOPRIM" evidence="5">
    <location>
        <begin position="52"/>
        <end position="81"/>
    </location>
</feature>
<keyword evidence="3" id="KW-0539">Nucleus</keyword>
<accession>A0A118K4J9</accession>
<dbReference type="PROSITE" id="PS51375">
    <property type="entry name" value="PPR"/>
    <property type="match status" value="5"/>
</dbReference>
<dbReference type="FunFam" id="1.25.40.10:FF:002166">
    <property type="entry name" value="Pentatricopeptide (PPR) repeat-containing protein-like"/>
    <property type="match status" value="1"/>
</dbReference>
<evidence type="ECO:0000256" key="4">
    <source>
        <dbReference type="PROSITE-ProRule" id="PRU00708"/>
    </source>
</evidence>
<protein>
    <submittedName>
        <fullName evidence="6">Meiotic recombination, Spo11</fullName>
    </submittedName>
</protein>
<dbReference type="Gene3D" id="3.40.1360.10">
    <property type="match status" value="1"/>
</dbReference>
<dbReference type="Pfam" id="PF20431">
    <property type="entry name" value="E_motif"/>
    <property type="match status" value="1"/>
</dbReference>
<dbReference type="GO" id="GO:0048731">
    <property type="term" value="P:system development"/>
    <property type="evidence" value="ECO:0007669"/>
    <property type="project" value="UniProtKB-ARBA"/>
</dbReference>
<dbReference type="PANTHER" id="PTHR47926:SF371">
    <property type="entry name" value="TETRATRICOPEPTIDE REPEAT-LIKE SUPERFAMILY PROTEIN"/>
    <property type="match status" value="1"/>
</dbReference>
<dbReference type="PANTHER" id="PTHR47926">
    <property type="entry name" value="PENTATRICOPEPTIDE REPEAT-CONTAINING PROTEIN"/>
    <property type="match status" value="1"/>
</dbReference>
<dbReference type="NCBIfam" id="TIGR00756">
    <property type="entry name" value="PPR"/>
    <property type="match status" value="5"/>
</dbReference>
<dbReference type="GO" id="GO:0005634">
    <property type="term" value="C:nucleus"/>
    <property type="evidence" value="ECO:0007669"/>
    <property type="project" value="UniProtKB-SubCell"/>
</dbReference>
<evidence type="ECO:0000313" key="7">
    <source>
        <dbReference type="Proteomes" id="UP000243975"/>
    </source>
</evidence>
<dbReference type="AlphaFoldDB" id="A0A118K4J9"/>
<evidence type="ECO:0000259" key="5">
    <source>
        <dbReference type="Pfam" id="PF21180"/>
    </source>
</evidence>
<dbReference type="GO" id="GO:0003723">
    <property type="term" value="F:RNA binding"/>
    <property type="evidence" value="ECO:0007669"/>
    <property type="project" value="InterPro"/>
</dbReference>
<dbReference type="InterPro" id="IPR011990">
    <property type="entry name" value="TPR-like_helical_dom_sf"/>
</dbReference>
<dbReference type="Pfam" id="PF21180">
    <property type="entry name" value="TOP6A-Spo11_Toprim"/>
    <property type="match status" value="2"/>
</dbReference>
<comment type="subcellular location">
    <subcellularLocation>
        <location evidence="1">Nucleus</location>
    </subcellularLocation>
</comment>
<sequence>MGWLRFSEADRIFNCLNHPDTAHSIPVHVEEVKGYLCTLWFLCTDIISVADYILVVEKESVFQRLANDCFCKTNRSIVITVSVSSVELLQRNQALTISTYRAEVIPIFRQGGKDLFICILYQNTDQSNFNLIIIICTCVYFSSRFLRVLIEQLHLPAYCLVDCDPYGFDILTTYRFGSMQMAYDTKTMRLPEIQWLGVFPSDAEKYSVPQQCLLPMTSEDRIKTEAILNRCYFQRVVPEWRVELQLLLQSGVKFEIEALSVHSLTFLSKEYIPTKIQESPKPSILPTSEAMFFFEHCHNQYITPRLVSAWAELKNMAHARRVFDQIPDRNIAPWNAMFKGYIGNKMYVDALLLFGHMININVKPDYFIIPMVLKSCVNLLALRDGERVHCFVVKIGFKSNPYVGTTLIDMYCSGGMIGYAYKVFSEIGSRNVVTWTSMIRGYISCGDVSFARQLFDLAPDRDIVIWNTMVSGYIECGDMGAARKLFDVMPNRDLMSWNTLLNGYANNGDLEGCEKLFKEMPERNFFSWNGLIGGYAHNDRFMEVLDAFKMMLNESDVQPNDATLVSVLSACSKLGALELGKWVHVYATNSGYKGNAYVENSLIDMYAKCGVITSAVDVFMGMSRKDVISWNTIINGLAMHGHGFDALRIFHEMKRAKQKPDGITFIGVICACSHMGLVKDGFNYFYSMVDEYSIMPQIEHYGCMVDLLARAGLIEEAVEFVKKMPVKPDNVIWTNLLGACRSYKNINVAEVCLERLIELEPENPSNYVMLSNIYGEGGRWDDVARSKVAMRNTGGKKLPGCSLIEVDDGVVEFYAFDERHAKTEEIYTVLRGLMKEAHKQH</sequence>
<dbReference type="InterPro" id="IPR013048">
    <property type="entry name" value="Meiotic_Spo11"/>
</dbReference>
<dbReference type="OMA" id="WVHIYAE"/>
<dbReference type="GO" id="GO:0003677">
    <property type="term" value="F:DNA binding"/>
    <property type="evidence" value="ECO:0007669"/>
    <property type="project" value="InterPro"/>
</dbReference>
<gene>
    <name evidence="6" type="ORF">Ccrd_014002</name>
</gene>
<dbReference type="PRINTS" id="PR01551">
    <property type="entry name" value="SPO11HOMOLOG"/>
</dbReference>
<evidence type="ECO:0000256" key="2">
    <source>
        <dbReference type="ARBA" id="ARBA00022737"/>
    </source>
</evidence>
<dbReference type="SUPFAM" id="SSF56726">
    <property type="entry name" value="DNA topoisomerase IV, alpha subunit"/>
    <property type="match status" value="2"/>
</dbReference>
<dbReference type="Gramene" id="KVI07648">
    <property type="protein sequence ID" value="KVI07648"/>
    <property type="gene ID" value="Ccrd_014002"/>
</dbReference>
<dbReference type="InterPro" id="IPR002885">
    <property type="entry name" value="PPR_rpt"/>
</dbReference>
<dbReference type="InterPro" id="IPR046960">
    <property type="entry name" value="PPR_At4g14850-like_plant"/>
</dbReference>
<feature type="repeat" description="PPR" evidence="4">
    <location>
        <begin position="462"/>
        <end position="492"/>
    </location>
</feature>
<dbReference type="Gene3D" id="1.25.40.10">
    <property type="entry name" value="Tetratricopeptide repeat domain"/>
    <property type="match status" value="4"/>
</dbReference>
<dbReference type="SUPFAM" id="SSF48452">
    <property type="entry name" value="TPR-like"/>
    <property type="match status" value="1"/>
</dbReference>
<keyword evidence="2" id="KW-0677">Repeat</keyword>
<feature type="repeat" description="PPR" evidence="4">
    <location>
        <begin position="493"/>
        <end position="527"/>
    </location>
</feature>
<dbReference type="Proteomes" id="UP000243975">
    <property type="component" value="Unassembled WGS sequence"/>
</dbReference>
<dbReference type="FunFam" id="1.25.40.10:FF:000515">
    <property type="entry name" value="Pentatricopeptide repeat-containing protein chloroplastic"/>
    <property type="match status" value="1"/>
</dbReference>
<feature type="repeat" description="PPR" evidence="4">
    <location>
        <begin position="431"/>
        <end position="461"/>
    </location>
</feature>
<dbReference type="GO" id="GO:0042138">
    <property type="term" value="P:meiotic DNA double-strand break formation"/>
    <property type="evidence" value="ECO:0007669"/>
    <property type="project" value="InterPro"/>
</dbReference>
<evidence type="ECO:0000256" key="3">
    <source>
        <dbReference type="ARBA" id="ARBA00023242"/>
    </source>
</evidence>
<dbReference type="FunFam" id="1.25.40.10:FF:000125">
    <property type="entry name" value="Pentatricopeptide repeat-containing protein"/>
    <property type="match status" value="1"/>
</dbReference>
<evidence type="ECO:0000313" key="6">
    <source>
        <dbReference type="EMBL" id="KVI07648.1"/>
    </source>
</evidence>
<organism evidence="6 7">
    <name type="scientific">Cynara cardunculus var. scolymus</name>
    <name type="common">Globe artichoke</name>
    <name type="synonym">Cynara scolymus</name>
    <dbReference type="NCBI Taxonomy" id="59895"/>
    <lineage>
        <taxon>Eukaryota</taxon>
        <taxon>Viridiplantae</taxon>
        <taxon>Streptophyta</taxon>
        <taxon>Embryophyta</taxon>
        <taxon>Tracheophyta</taxon>
        <taxon>Spermatophyta</taxon>
        <taxon>Magnoliopsida</taxon>
        <taxon>eudicotyledons</taxon>
        <taxon>Gunneridae</taxon>
        <taxon>Pentapetalae</taxon>
        <taxon>asterids</taxon>
        <taxon>campanulids</taxon>
        <taxon>Asterales</taxon>
        <taxon>Asteraceae</taxon>
        <taxon>Carduoideae</taxon>
        <taxon>Cardueae</taxon>
        <taxon>Carduinae</taxon>
        <taxon>Cynara</taxon>
    </lineage>
</organism>
<dbReference type="GO" id="GO:0005694">
    <property type="term" value="C:chromosome"/>
    <property type="evidence" value="ECO:0007669"/>
    <property type="project" value="InterPro"/>
</dbReference>
<dbReference type="InterPro" id="IPR046848">
    <property type="entry name" value="E_motif"/>
</dbReference>
<name>A0A118K4J9_CYNCS</name>
<proteinExistence type="predicted"/>
<dbReference type="Pfam" id="PF01535">
    <property type="entry name" value="PPR"/>
    <property type="match status" value="7"/>
</dbReference>
<comment type="caution">
    <text evidence="6">The sequence shown here is derived from an EMBL/GenBank/DDBJ whole genome shotgun (WGS) entry which is preliminary data.</text>
</comment>